<evidence type="ECO:0000313" key="2">
    <source>
        <dbReference type="EMBL" id="KAF9945005.1"/>
    </source>
</evidence>
<dbReference type="GO" id="GO:0016020">
    <property type="term" value="C:membrane"/>
    <property type="evidence" value="ECO:0007669"/>
    <property type="project" value="InterPro"/>
</dbReference>
<gene>
    <name evidence="2" type="ORF">BGZ70_004143</name>
</gene>
<feature type="transmembrane region" description="Helical" evidence="1">
    <location>
        <begin position="187"/>
        <end position="208"/>
    </location>
</feature>
<dbReference type="PRINTS" id="PR00120">
    <property type="entry name" value="HATPASE"/>
</dbReference>
<protein>
    <submittedName>
        <fullName evidence="2">Uncharacterized protein</fullName>
    </submittedName>
</protein>
<keyword evidence="3" id="KW-1185">Reference proteome</keyword>
<dbReference type="PANTHER" id="PTHR42861">
    <property type="entry name" value="CALCIUM-TRANSPORTING ATPASE"/>
    <property type="match status" value="1"/>
</dbReference>
<feature type="transmembrane region" description="Helical" evidence="1">
    <location>
        <begin position="48"/>
        <end position="69"/>
    </location>
</feature>
<dbReference type="InterPro" id="IPR023214">
    <property type="entry name" value="HAD_sf"/>
</dbReference>
<keyword evidence="1" id="KW-0812">Transmembrane</keyword>
<feature type="non-terminal residue" evidence="2">
    <location>
        <position position="1"/>
    </location>
</feature>
<feature type="transmembrane region" description="Helical" evidence="1">
    <location>
        <begin position="214"/>
        <end position="234"/>
    </location>
</feature>
<evidence type="ECO:0000313" key="3">
    <source>
        <dbReference type="Proteomes" id="UP000738359"/>
    </source>
</evidence>
<dbReference type="Proteomes" id="UP000738359">
    <property type="component" value="Unassembled WGS sequence"/>
</dbReference>
<keyword evidence="1" id="KW-1133">Transmembrane helix</keyword>
<dbReference type="OrthoDB" id="116380at2759"/>
<sequence>ANVGIAVHGCTDAARSAADIVLLAPGLSTIVDGLMTSRAIFQRMRSYALYRITSTVHFLMFFFVVVMAYDWSLPAHLLILICILNDLATLVIAVDNAQISAHPDKWRIGQLITMSIVLGVLLTALSFAHFYIFWHVYGYEPVDHLTAALEDRKLESIMYLHISSAPHFVIFSTRLTGYFWENLPSPIFAVVIIGTQIIALLMVIFGGLTPKVPAGQAIVVLVISFIYFIILDVVKVQMFKRWSFEMTATFVPTKARRTKLAARKAVVIQQKRVWESIDQVRKVAVMTAVVSSFQEKSNQAVEEAK</sequence>
<dbReference type="EMBL" id="JAAAHY010002227">
    <property type="protein sequence ID" value="KAF9945005.1"/>
    <property type="molecule type" value="Genomic_DNA"/>
</dbReference>
<reference evidence="2" key="1">
    <citation type="journal article" date="2020" name="Fungal Divers.">
        <title>Resolving the Mortierellaceae phylogeny through synthesis of multi-gene phylogenetics and phylogenomics.</title>
        <authorList>
            <person name="Vandepol N."/>
            <person name="Liber J."/>
            <person name="Desiro A."/>
            <person name="Na H."/>
            <person name="Kennedy M."/>
            <person name="Barry K."/>
            <person name="Grigoriev I.V."/>
            <person name="Miller A.N."/>
            <person name="O'Donnell K."/>
            <person name="Stajich J.E."/>
            <person name="Bonito G."/>
        </authorList>
    </citation>
    <scope>NUCLEOTIDE SEQUENCE</scope>
    <source>
        <strain evidence="2">CK1249</strain>
    </source>
</reference>
<accession>A0A9P6IR94</accession>
<dbReference type="GO" id="GO:0006812">
    <property type="term" value="P:monoatomic cation transport"/>
    <property type="evidence" value="ECO:0007669"/>
    <property type="project" value="UniProtKB-ARBA"/>
</dbReference>
<organism evidence="2 3">
    <name type="scientific">Mortierella alpina</name>
    <name type="common">Oleaginous fungus</name>
    <name type="synonym">Mortierella renispora</name>
    <dbReference type="NCBI Taxonomy" id="64518"/>
    <lineage>
        <taxon>Eukaryota</taxon>
        <taxon>Fungi</taxon>
        <taxon>Fungi incertae sedis</taxon>
        <taxon>Mucoromycota</taxon>
        <taxon>Mortierellomycotina</taxon>
        <taxon>Mortierellomycetes</taxon>
        <taxon>Mortierellales</taxon>
        <taxon>Mortierellaceae</taxon>
        <taxon>Mortierella</taxon>
    </lineage>
</organism>
<dbReference type="InterPro" id="IPR001757">
    <property type="entry name" value="P_typ_ATPase"/>
</dbReference>
<evidence type="ECO:0000256" key="1">
    <source>
        <dbReference type="SAM" id="Phobius"/>
    </source>
</evidence>
<proteinExistence type="predicted"/>
<dbReference type="GO" id="GO:0005524">
    <property type="term" value="F:ATP binding"/>
    <property type="evidence" value="ECO:0007669"/>
    <property type="project" value="InterPro"/>
</dbReference>
<keyword evidence="1" id="KW-0472">Membrane</keyword>
<name>A0A9P6IR94_MORAP</name>
<dbReference type="SUPFAM" id="SSF81665">
    <property type="entry name" value="Calcium ATPase, transmembrane domain M"/>
    <property type="match status" value="1"/>
</dbReference>
<dbReference type="Gene3D" id="3.40.50.1000">
    <property type="entry name" value="HAD superfamily/HAD-like"/>
    <property type="match status" value="1"/>
</dbReference>
<dbReference type="Gene3D" id="1.20.1110.10">
    <property type="entry name" value="Calcium-transporting ATPase, transmembrane domain"/>
    <property type="match status" value="1"/>
</dbReference>
<dbReference type="GO" id="GO:0016887">
    <property type="term" value="F:ATP hydrolysis activity"/>
    <property type="evidence" value="ECO:0007669"/>
    <property type="project" value="InterPro"/>
</dbReference>
<dbReference type="AlphaFoldDB" id="A0A9P6IR94"/>
<feature type="transmembrane region" description="Helical" evidence="1">
    <location>
        <begin position="75"/>
        <end position="94"/>
    </location>
</feature>
<feature type="transmembrane region" description="Helical" evidence="1">
    <location>
        <begin position="115"/>
        <end position="137"/>
    </location>
</feature>
<comment type="caution">
    <text evidence="2">The sequence shown here is derived from an EMBL/GenBank/DDBJ whole genome shotgun (WGS) entry which is preliminary data.</text>
</comment>
<feature type="transmembrane region" description="Helical" evidence="1">
    <location>
        <begin position="157"/>
        <end position="180"/>
    </location>
</feature>
<dbReference type="InterPro" id="IPR023298">
    <property type="entry name" value="ATPase_P-typ_TM_dom_sf"/>
</dbReference>